<accession>A0A1W2H2D8</accession>
<name>A0A1W2H2D8_9BACT</name>
<sequence length="51" mass="5784">MKRPYPYEYPQFCILSLERPYGIQILVNGRQSTVNRAANRPLAIICLATGS</sequence>
<dbReference type="Proteomes" id="UP000192333">
    <property type="component" value="Chromosome I"/>
</dbReference>
<dbReference type="AlphaFoldDB" id="A0A1W2H2D8"/>
<dbReference type="EMBL" id="LT838813">
    <property type="protein sequence ID" value="SMD42792.1"/>
    <property type="molecule type" value="Genomic_DNA"/>
</dbReference>
<evidence type="ECO:0000313" key="1">
    <source>
        <dbReference type="EMBL" id="SMD42792.1"/>
    </source>
</evidence>
<gene>
    <name evidence="1" type="ORF">SAMN00777080_1357</name>
</gene>
<proteinExistence type="predicted"/>
<dbReference type="STRING" id="758820.SAMN00777080_1357"/>
<reference evidence="2" key="1">
    <citation type="submission" date="2017-04" db="EMBL/GenBank/DDBJ databases">
        <authorList>
            <person name="Varghese N."/>
            <person name="Submissions S."/>
        </authorList>
    </citation>
    <scope>NUCLEOTIDE SEQUENCE [LARGE SCALE GENOMIC DNA]</scope>
    <source>
        <strain evidence="2">DSM 16537</strain>
    </source>
</reference>
<keyword evidence="2" id="KW-1185">Reference proteome</keyword>
<organism evidence="1 2">
    <name type="scientific">Aquiflexum balticum DSM 16537</name>
    <dbReference type="NCBI Taxonomy" id="758820"/>
    <lineage>
        <taxon>Bacteria</taxon>
        <taxon>Pseudomonadati</taxon>
        <taxon>Bacteroidota</taxon>
        <taxon>Cytophagia</taxon>
        <taxon>Cytophagales</taxon>
        <taxon>Cyclobacteriaceae</taxon>
        <taxon>Aquiflexum</taxon>
    </lineage>
</organism>
<evidence type="ECO:0000313" key="2">
    <source>
        <dbReference type="Proteomes" id="UP000192333"/>
    </source>
</evidence>
<protein>
    <submittedName>
        <fullName evidence="1">Uncharacterized protein</fullName>
    </submittedName>
</protein>